<dbReference type="SUPFAM" id="SSF54919">
    <property type="entry name" value="Nucleoside diphosphate kinase, NDK"/>
    <property type="match status" value="2"/>
</dbReference>
<dbReference type="SMART" id="SM00562">
    <property type="entry name" value="NDK"/>
    <property type="match status" value="2"/>
</dbReference>
<protein>
    <recommendedName>
        <fullName evidence="6">DM10 domain-containing protein</fullName>
    </recommendedName>
</protein>
<keyword evidence="4" id="KW-0966">Cell projection</keyword>
<organism evidence="7 8">
    <name type="scientific">Acanthoscelides obtectus</name>
    <name type="common">Bean weevil</name>
    <name type="synonym">Bruchus obtectus</name>
    <dbReference type="NCBI Taxonomy" id="200917"/>
    <lineage>
        <taxon>Eukaryota</taxon>
        <taxon>Metazoa</taxon>
        <taxon>Ecdysozoa</taxon>
        <taxon>Arthropoda</taxon>
        <taxon>Hexapoda</taxon>
        <taxon>Insecta</taxon>
        <taxon>Pterygota</taxon>
        <taxon>Neoptera</taxon>
        <taxon>Endopterygota</taxon>
        <taxon>Coleoptera</taxon>
        <taxon>Polyphaga</taxon>
        <taxon>Cucujiformia</taxon>
        <taxon>Chrysomeloidea</taxon>
        <taxon>Chrysomelidae</taxon>
        <taxon>Bruchinae</taxon>
        <taxon>Bruchini</taxon>
        <taxon>Acanthoscelides</taxon>
    </lineage>
</organism>
<dbReference type="InterPro" id="IPR006602">
    <property type="entry name" value="DM10_dom"/>
</dbReference>
<evidence type="ECO:0000313" key="8">
    <source>
        <dbReference type="Proteomes" id="UP001152888"/>
    </source>
</evidence>
<name>A0A9P0PNC2_ACAOB</name>
<dbReference type="PROSITE" id="PS51336">
    <property type="entry name" value="DM10"/>
    <property type="match status" value="1"/>
</dbReference>
<comment type="similarity">
    <text evidence="5">Belongs to the NDK family.</text>
</comment>
<dbReference type="PANTHER" id="PTHR43109">
    <property type="entry name" value="NUCLEOSIDE DIPHOSPHATE KINASE 7"/>
    <property type="match status" value="1"/>
</dbReference>
<comment type="subcellular location">
    <subcellularLocation>
        <location evidence="1">Cytoplasm</location>
        <location evidence="1">Cytoskeleton</location>
        <location evidence="1">Cilium axoneme</location>
    </subcellularLocation>
</comment>
<dbReference type="Gene3D" id="3.30.70.141">
    <property type="entry name" value="Nucleoside diphosphate kinase-like domain"/>
    <property type="match status" value="2"/>
</dbReference>
<dbReference type="Proteomes" id="UP001152888">
    <property type="component" value="Unassembled WGS sequence"/>
</dbReference>
<dbReference type="Pfam" id="PF06565">
    <property type="entry name" value="DM10_dom"/>
    <property type="match status" value="1"/>
</dbReference>
<dbReference type="AlphaFoldDB" id="A0A9P0PNC2"/>
<dbReference type="EMBL" id="CAKOFQ010007152">
    <property type="protein sequence ID" value="CAH1992690.1"/>
    <property type="molecule type" value="Genomic_DNA"/>
</dbReference>
<keyword evidence="8" id="KW-1185">Reference proteome</keyword>
<dbReference type="Pfam" id="PF00334">
    <property type="entry name" value="NDK"/>
    <property type="match status" value="2"/>
</dbReference>
<accession>A0A9P0PNC2</accession>
<evidence type="ECO:0000256" key="2">
    <source>
        <dbReference type="ARBA" id="ARBA00022490"/>
    </source>
</evidence>
<reference evidence="7" key="1">
    <citation type="submission" date="2022-03" db="EMBL/GenBank/DDBJ databases">
        <authorList>
            <person name="Sayadi A."/>
        </authorList>
    </citation>
    <scope>NUCLEOTIDE SEQUENCE</scope>
</reference>
<keyword evidence="2" id="KW-0963">Cytoplasm</keyword>
<dbReference type="PANTHER" id="PTHR43109:SF2">
    <property type="entry name" value="NUCLEOSIDE DIPHOSPHATE KINASE 7"/>
    <property type="match status" value="1"/>
</dbReference>
<evidence type="ECO:0000256" key="3">
    <source>
        <dbReference type="ARBA" id="ARBA00023212"/>
    </source>
</evidence>
<sequence>MPGTRIIMTKECEHKLSFLAEWNDLDSGYHKNFMVNYYPSDDTLDIFDRDLQRLYLRRSVIDSVDYNDMYVGNTIRVYGRRIKLSDYADCRTKSIVGKRKEKTLAILMPCVFDKLGEIIKHIQNHGFHINRMRMCILNRREALDFYDDHRDDSTLPFLLEHMTSGPVVAMELVGEDAIKRWIDLMGPCNPIAARKTDPQCLRAIYGRDSVATSGFHGSNNADEVDREARFLFPEGNKSVSGSTVQLNNTTCCVIKPHAIAEGNLGDIISVITSSAFKITAAQMFYLSNANADEFLEVYKGVVTDYHAMLCSFVDGPCVAFEIAGKNRKLFCRKLCGPVDPEIARQIRPGSLRAEFGTDKCKSAVHCTDLPEDTVLELEYFFKVLKD</sequence>
<dbReference type="GO" id="GO:0005813">
    <property type="term" value="C:centrosome"/>
    <property type="evidence" value="ECO:0007669"/>
    <property type="project" value="TreeGrafter"/>
</dbReference>
<evidence type="ECO:0000256" key="1">
    <source>
        <dbReference type="ARBA" id="ARBA00004430"/>
    </source>
</evidence>
<dbReference type="GO" id="GO:0005879">
    <property type="term" value="C:axonemal microtubule"/>
    <property type="evidence" value="ECO:0007669"/>
    <property type="project" value="TreeGrafter"/>
</dbReference>
<comment type="caution">
    <text evidence="7">The sequence shown here is derived from an EMBL/GenBank/DDBJ whole genome shotgun (WGS) entry which is preliminary data.</text>
</comment>
<evidence type="ECO:0000313" key="7">
    <source>
        <dbReference type="EMBL" id="CAH1992690.1"/>
    </source>
</evidence>
<evidence type="ECO:0000256" key="5">
    <source>
        <dbReference type="PROSITE-ProRule" id="PRU00706"/>
    </source>
</evidence>
<dbReference type="InterPro" id="IPR037993">
    <property type="entry name" value="NDPk7B"/>
</dbReference>
<dbReference type="FunFam" id="3.30.70.141:FF:000004">
    <property type="entry name" value="Nucleoside diphosphate kinase 7"/>
    <property type="match status" value="1"/>
</dbReference>
<dbReference type="Gene3D" id="2.30.29.170">
    <property type="match status" value="1"/>
</dbReference>
<dbReference type="InterPro" id="IPR034907">
    <property type="entry name" value="NDK-like_dom"/>
</dbReference>
<comment type="caution">
    <text evidence="5">Lacks conserved residue(s) required for the propagation of feature annotation.</text>
</comment>
<gene>
    <name evidence="7" type="ORF">ACAOBT_LOCUS21025</name>
</gene>
<dbReference type="CDD" id="cd04412">
    <property type="entry name" value="NDPk7B"/>
    <property type="match status" value="1"/>
</dbReference>
<keyword evidence="3" id="KW-0206">Cytoskeleton</keyword>
<dbReference type="PROSITE" id="PS51374">
    <property type="entry name" value="NDPK_LIKE"/>
    <property type="match status" value="1"/>
</dbReference>
<evidence type="ECO:0000256" key="4">
    <source>
        <dbReference type="ARBA" id="ARBA00023273"/>
    </source>
</evidence>
<proteinExistence type="inferred from homology"/>
<dbReference type="InterPro" id="IPR036850">
    <property type="entry name" value="NDK-like_dom_sf"/>
</dbReference>
<feature type="domain" description="DM10" evidence="6">
    <location>
        <begin position="12"/>
        <end position="100"/>
    </location>
</feature>
<dbReference type="SMART" id="SM00676">
    <property type="entry name" value="DM10"/>
    <property type="match status" value="1"/>
</dbReference>
<evidence type="ECO:0000259" key="6">
    <source>
        <dbReference type="PROSITE" id="PS51336"/>
    </source>
</evidence>
<dbReference type="OrthoDB" id="270127at2759"/>